<dbReference type="PANTHER" id="PTHR12459">
    <property type="entry name" value="TRANSMEMBRANE PROTEIN 135-RELATED"/>
    <property type="match status" value="1"/>
</dbReference>
<accession>A0A7R9TM22</accession>
<dbReference type="InterPro" id="IPR031926">
    <property type="entry name" value="TMEM135_N"/>
</dbReference>
<gene>
    <name evidence="2" type="ORF">MPUS1402_LOCUS6582</name>
</gene>
<dbReference type="PANTHER" id="PTHR12459:SF6">
    <property type="entry name" value="GB|AAD46013.1"/>
    <property type="match status" value="1"/>
</dbReference>
<feature type="domain" description="Transmembrane protein 135 N-terminal" evidence="1">
    <location>
        <begin position="270"/>
        <end position="389"/>
    </location>
</feature>
<dbReference type="EMBL" id="HBDY01008841">
    <property type="protein sequence ID" value="CAD8239184.1"/>
    <property type="molecule type" value="Transcribed_RNA"/>
</dbReference>
<proteinExistence type="predicted"/>
<protein>
    <recommendedName>
        <fullName evidence="1">Transmembrane protein 135 N-terminal domain-containing protein</fullName>
    </recommendedName>
</protein>
<organism evidence="2">
    <name type="scientific">Micromonas pusilla</name>
    <name type="common">Picoplanktonic green alga</name>
    <name type="synonym">Chromulina pusilla</name>
    <dbReference type="NCBI Taxonomy" id="38833"/>
    <lineage>
        <taxon>Eukaryota</taxon>
        <taxon>Viridiplantae</taxon>
        <taxon>Chlorophyta</taxon>
        <taxon>Mamiellophyceae</taxon>
        <taxon>Mamiellales</taxon>
        <taxon>Mamiellaceae</taxon>
        <taxon>Micromonas</taxon>
    </lineage>
</organism>
<evidence type="ECO:0000259" key="1">
    <source>
        <dbReference type="Pfam" id="PF15982"/>
    </source>
</evidence>
<dbReference type="AlphaFoldDB" id="A0A7R9TM22"/>
<name>A0A7R9TM22_MICPS</name>
<evidence type="ECO:0000313" key="2">
    <source>
        <dbReference type="EMBL" id="CAD8239184.1"/>
    </source>
</evidence>
<reference evidence="2" key="1">
    <citation type="submission" date="2021-01" db="EMBL/GenBank/DDBJ databases">
        <authorList>
            <person name="Corre E."/>
            <person name="Pelletier E."/>
            <person name="Niang G."/>
            <person name="Scheremetjew M."/>
            <person name="Finn R."/>
            <person name="Kale V."/>
            <person name="Holt S."/>
            <person name="Cochrane G."/>
            <person name="Meng A."/>
            <person name="Brown T."/>
            <person name="Cohen L."/>
        </authorList>
    </citation>
    <scope>NUCLEOTIDE SEQUENCE</scope>
    <source>
        <strain evidence="2">RCC1614</strain>
    </source>
</reference>
<dbReference type="Pfam" id="PF15982">
    <property type="entry name" value="TMEM135_C_rich"/>
    <property type="match status" value="1"/>
</dbReference>
<dbReference type="InterPro" id="IPR026749">
    <property type="entry name" value="Tmem135"/>
</dbReference>
<sequence length="470" mass="50621">MTSATNRCACGHVGTSCTEHALSSFWRSFVLAYMVRAGVAVFSRGVGLARSGRPRDALNIELLFGEKHTFYREEAVRLGMFLGSFTGGYHAVRCQLSRRTGMSPKRLALLAGGVGGFGSIFLKKNKRRAYGLYLMARLAQSGYANQKKKGRFHFWGSHWDHGDVLLFALSSAQVMYSYVMRPETLDRGFWNFIVRAGPIGKETLAAVRDNCNGKAVDLTGLLIPGATSAGLGTGTVDFGGKALAAGTLSGGMSSSVFVPCVPCAAMHRSTGCPSCASHVAQSSLATFRKCFPFYLSIHLVPYAILNARKALASPWKTVANAAAATARSTTFISAFVGLYMSTVCASRNAFARDHRALYYVAGVVAASALFVEKKSRRAELALYLMPRAVDAFVNTVNAKRLLPAVPHAELALFVAVSAGLMHLYENEPDTLAGFLRDTIRRFVHRPNAPLPKSASEAVLQACDDDDGAED</sequence>